<evidence type="ECO:0000256" key="16">
    <source>
        <dbReference type="SAM" id="SignalP"/>
    </source>
</evidence>
<proteinExistence type="inferred from homology"/>
<evidence type="ECO:0000256" key="10">
    <source>
        <dbReference type="ARBA" id="ARBA00023316"/>
    </source>
</evidence>
<evidence type="ECO:0000256" key="11">
    <source>
        <dbReference type="ARBA" id="ARBA00023326"/>
    </source>
</evidence>
<evidence type="ECO:0000256" key="9">
    <source>
        <dbReference type="ARBA" id="ARBA00023277"/>
    </source>
</evidence>
<sequence>MIGGLVLLVLAIVGAVVGGIVATRSKSSSSSSSSGGTGSGVSADPNDAANFAKDSKLKKSFYGIAYTPTGSLLPDCGNKLEEVIKDVQLLSQLTPRIRLYGADCNQTALVLDAIARTKVDLQVYVGNYPVATDNNVAYKRQRDDLKSALQTFGVDHVAGITVGNEFIL</sequence>
<evidence type="ECO:0000256" key="12">
    <source>
        <dbReference type="ARBA" id="ARBA00037649"/>
    </source>
</evidence>
<evidence type="ECO:0000256" key="6">
    <source>
        <dbReference type="ARBA" id="ARBA00022801"/>
    </source>
</evidence>
<evidence type="ECO:0000256" key="3">
    <source>
        <dbReference type="ARBA" id="ARBA00008773"/>
    </source>
</evidence>
<keyword evidence="18" id="KW-1185">Reference proteome</keyword>
<dbReference type="SUPFAM" id="SSF51445">
    <property type="entry name" value="(Trans)glycosidases"/>
    <property type="match status" value="1"/>
</dbReference>
<accession>A0ABR3EIG1</accession>
<keyword evidence="8" id="KW-0325">Glycoprotein</keyword>
<feature type="non-terminal residue" evidence="17">
    <location>
        <position position="168"/>
    </location>
</feature>
<comment type="caution">
    <text evidence="17">The sequence shown here is derived from an EMBL/GenBank/DDBJ whole genome shotgun (WGS) entry which is preliminary data.</text>
</comment>
<name>A0ABR3EIG1_9AGAR</name>
<comment type="catalytic activity">
    <reaction evidence="1">
        <text>Hydrolysis of (1-&gt;3)-beta-D-glucosidic linkages in (1-&gt;3)-beta-D-glucans.</text>
        <dbReference type="EC" id="3.2.1.39"/>
    </reaction>
</comment>
<evidence type="ECO:0000256" key="2">
    <source>
        <dbReference type="ARBA" id="ARBA00004401"/>
    </source>
</evidence>
<gene>
    <name evidence="17" type="ORF">V5O48_019427</name>
</gene>
<reference evidence="17 18" key="1">
    <citation type="submission" date="2024-02" db="EMBL/GenBank/DDBJ databases">
        <title>A draft genome for the cacao thread blight pathogen Marasmius crinis-equi.</title>
        <authorList>
            <person name="Cohen S.P."/>
            <person name="Baruah I.K."/>
            <person name="Amoako-Attah I."/>
            <person name="Bukari Y."/>
            <person name="Meinhardt L.W."/>
            <person name="Bailey B.A."/>
        </authorList>
    </citation>
    <scope>NUCLEOTIDE SEQUENCE [LARGE SCALE GENOMIC DNA]</scope>
    <source>
        <strain evidence="17 18">GH-76</strain>
    </source>
</reference>
<evidence type="ECO:0000256" key="7">
    <source>
        <dbReference type="ARBA" id="ARBA00023136"/>
    </source>
</evidence>
<dbReference type="InterPro" id="IPR017853">
    <property type="entry name" value="GH"/>
</dbReference>
<keyword evidence="5" id="KW-1003">Cell membrane</keyword>
<comment type="subcellular location">
    <subcellularLocation>
        <location evidence="2">Cell membrane</location>
        <topology evidence="2">Single-pass type II membrane protein</topology>
    </subcellularLocation>
</comment>
<evidence type="ECO:0000313" key="18">
    <source>
        <dbReference type="Proteomes" id="UP001465976"/>
    </source>
</evidence>
<keyword evidence="16" id="KW-0732">Signal</keyword>
<evidence type="ECO:0000256" key="8">
    <source>
        <dbReference type="ARBA" id="ARBA00023180"/>
    </source>
</evidence>
<feature type="signal peptide" evidence="16">
    <location>
        <begin position="1"/>
        <end position="22"/>
    </location>
</feature>
<evidence type="ECO:0000256" key="13">
    <source>
        <dbReference type="ARBA" id="ARBA00042373"/>
    </source>
</evidence>
<comment type="function">
    <text evidence="12">Glucanases play a role in cell expansion during growth, in cell-cell fusion during mating, and in spore release during sporulation. This enzyme may be involved in beta-glucan degradation. Active on laminarin and lichenan.</text>
</comment>
<evidence type="ECO:0000256" key="4">
    <source>
        <dbReference type="ARBA" id="ARBA00012780"/>
    </source>
</evidence>
<dbReference type="InterPro" id="IPR050732">
    <property type="entry name" value="Beta-glucan_modifiers"/>
</dbReference>
<feature type="region of interest" description="Disordered" evidence="15">
    <location>
        <begin position="25"/>
        <end position="45"/>
    </location>
</feature>
<evidence type="ECO:0000256" key="15">
    <source>
        <dbReference type="SAM" id="MobiDB-lite"/>
    </source>
</evidence>
<dbReference type="EC" id="3.2.1.39" evidence="4"/>
<evidence type="ECO:0000256" key="5">
    <source>
        <dbReference type="ARBA" id="ARBA00022475"/>
    </source>
</evidence>
<keyword evidence="9" id="KW-0119">Carbohydrate metabolism</keyword>
<protein>
    <recommendedName>
        <fullName evidence="4">glucan endo-1,3-beta-D-glucosidase</fullName>
        <ecNumber evidence="4">3.2.1.39</ecNumber>
    </recommendedName>
    <alternativeName>
        <fullName evidence="14">Endo-1,3-beta-glucanase btgC</fullName>
    </alternativeName>
    <alternativeName>
        <fullName evidence="13">Laminarinase btgC</fullName>
    </alternativeName>
</protein>
<feature type="chain" id="PRO_5046539855" description="glucan endo-1,3-beta-D-glucosidase" evidence="16">
    <location>
        <begin position="23"/>
        <end position="168"/>
    </location>
</feature>
<evidence type="ECO:0000313" key="17">
    <source>
        <dbReference type="EMBL" id="KAL0562657.1"/>
    </source>
</evidence>
<keyword evidence="10" id="KW-0961">Cell wall biogenesis/degradation</keyword>
<dbReference type="EMBL" id="JBAHYK010004886">
    <property type="protein sequence ID" value="KAL0562657.1"/>
    <property type="molecule type" value="Genomic_DNA"/>
</dbReference>
<dbReference type="Gene3D" id="3.20.20.80">
    <property type="entry name" value="Glycosidases"/>
    <property type="match status" value="1"/>
</dbReference>
<dbReference type="PANTHER" id="PTHR16631:SF17">
    <property type="entry name" value="GLUCAN ENDO-1,3-BETA-GLUCOSIDASE BTGC"/>
    <property type="match status" value="1"/>
</dbReference>
<evidence type="ECO:0000256" key="1">
    <source>
        <dbReference type="ARBA" id="ARBA00000382"/>
    </source>
</evidence>
<keyword evidence="6" id="KW-0378">Hydrolase</keyword>
<dbReference type="PANTHER" id="PTHR16631">
    <property type="entry name" value="GLUCAN 1,3-BETA-GLUCOSIDASE"/>
    <property type="match status" value="1"/>
</dbReference>
<feature type="compositionally biased region" description="Low complexity" evidence="15">
    <location>
        <begin position="25"/>
        <end position="34"/>
    </location>
</feature>
<keyword evidence="7" id="KW-0472">Membrane</keyword>
<comment type="similarity">
    <text evidence="3">Belongs to the glycosyl hydrolase 17 family.</text>
</comment>
<keyword evidence="11" id="KW-0624">Polysaccharide degradation</keyword>
<organism evidence="17 18">
    <name type="scientific">Marasmius crinis-equi</name>
    <dbReference type="NCBI Taxonomy" id="585013"/>
    <lineage>
        <taxon>Eukaryota</taxon>
        <taxon>Fungi</taxon>
        <taxon>Dikarya</taxon>
        <taxon>Basidiomycota</taxon>
        <taxon>Agaricomycotina</taxon>
        <taxon>Agaricomycetes</taxon>
        <taxon>Agaricomycetidae</taxon>
        <taxon>Agaricales</taxon>
        <taxon>Marasmiineae</taxon>
        <taxon>Marasmiaceae</taxon>
        <taxon>Marasmius</taxon>
    </lineage>
</organism>
<dbReference type="Proteomes" id="UP001465976">
    <property type="component" value="Unassembled WGS sequence"/>
</dbReference>
<evidence type="ECO:0000256" key="14">
    <source>
        <dbReference type="ARBA" id="ARBA00043078"/>
    </source>
</evidence>